<reference evidence="2" key="1">
    <citation type="submission" date="2016-10" db="EMBL/GenBank/DDBJ databases">
        <authorList>
            <person name="Varghese N."/>
            <person name="Submissions S."/>
        </authorList>
    </citation>
    <scope>NUCLEOTIDE SEQUENCE [LARGE SCALE GENOMIC DNA]</scope>
    <source>
        <strain evidence="2">CBMB127</strain>
    </source>
</reference>
<dbReference type="Pfam" id="PF22752">
    <property type="entry name" value="DUF488-N3i"/>
    <property type="match status" value="1"/>
</dbReference>
<dbReference type="AlphaFoldDB" id="A0A1G8ZWL5"/>
<protein>
    <submittedName>
        <fullName evidence="1">Uncharacterized conserved protein YeaO, DUF488 family</fullName>
    </submittedName>
</protein>
<organism evidence="1 2">
    <name type="scientific">Methylophilus rhizosphaerae</name>
    <dbReference type="NCBI Taxonomy" id="492660"/>
    <lineage>
        <taxon>Bacteria</taxon>
        <taxon>Pseudomonadati</taxon>
        <taxon>Pseudomonadota</taxon>
        <taxon>Betaproteobacteria</taxon>
        <taxon>Nitrosomonadales</taxon>
        <taxon>Methylophilaceae</taxon>
        <taxon>Methylophilus</taxon>
    </lineage>
</organism>
<dbReference type="Proteomes" id="UP000198629">
    <property type="component" value="Unassembled WGS sequence"/>
</dbReference>
<gene>
    <name evidence="1" type="ORF">SAMN05192566_0541</name>
</gene>
<proteinExistence type="predicted"/>
<name>A0A1G8ZWL5_9PROT</name>
<dbReference type="PANTHER" id="PTHR36849:SF1">
    <property type="entry name" value="CYTOPLASMIC PROTEIN"/>
    <property type="match status" value="1"/>
</dbReference>
<dbReference type="OrthoDB" id="9790745at2"/>
<dbReference type="PANTHER" id="PTHR36849">
    <property type="entry name" value="CYTOPLASMIC PROTEIN-RELATED"/>
    <property type="match status" value="1"/>
</dbReference>
<sequence>MSVSFKRVYESPASTDGRRVLVDRIWPRGITKEQAKLDLWLKEVAPSTALRKWFGHDPAKWEEFRTKYRAELGDNPAVATLKELVDKSKVTLVYAAKDEKHNHVIVLREYIAGIH</sequence>
<keyword evidence="2" id="KW-1185">Reference proteome</keyword>
<dbReference type="EMBL" id="FNFX01000001">
    <property type="protein sequence ID" value="SDK19024.1"/>
    <property type="molecule type" value="Genomic_DNA"/>
</dbReference>
<dbReference type="InterPro" id="IPR052552">
    <property type="entry name" value="YeaO-like"/>
</dbReference>
<dbReference type="RefSeq" id="WP_091469475.1">
    <property type="nucleotide sequence ID" value="NZ_FNFX01000001.1"/>
</dbReference>
<dbReference type="STRING" id="492660.SAMN05192566_0541"/>
<accession>A0A1G8ZWL5</accession>
<evidence type="ECO:0000313" key="2">
    <source>
        <dbReference type="Proteomes" id="UP000198629"/>
    </source>
</evidence>
<evidence type="ECO:0000313" key="1">
    <source>
        <dbReference type="EMBL" id="SDK19024.1"/>
    </source>
</evidence>